<dbReference type="PANTHER" id="PTHR10133">
    <property type="entry name" value="DNA POLYMERASE I"/>
    <property type="match status" value="1"/>
</dbReference>
<feature type="domain" description="DNA-directed DNA polymerase family A palm" evidence="1">
    <location>
        <begin position="146"/>
        <end position="270"/>
    </location>
</feature>
<name>A0AA35ZEC3_LACSI</name>
<evidence type="ECO:0000313" key="3">
    <source>
        <dbReference type="Proteomes" id="UP001177003"/>
    </source>
</evidence>
<dbReference type="GO" id="GO:0003677">
    <property type="term" value="F:DNA binding"/>
    <property type="evidence" value="ECO:0007669"/>
    <property type="project" value="InterPro"/>
</dbReference>
<keyword evidence="3" id="KW-1185">Reference proteome</keyword>
<dbReference type="SUPFAM" id="SSF56672">
    <property type="entry name" value="DNA/RNA polymerases"/>
    <property type="match status" value="1"/>
</dbReference>
<dbReference type="Proteomes" id="UP001177003">
    <property type="component" value="Chromosome 6"/>
</dbReference>
<dbReference type="EMBL" id="OX465082">
    <property type="protein sequence ID" value="CAI9290182.1"/>
    <property type="molecule type" value="Genomic_DNA"/>
</dbReference>
<dbReference type="SMART" id="SM00482">
    <property type="entry name" value="POLAc"/>
    <property type="match status" value="1"/>
</dbReference>
<accession>A0AA35ZEC3</accession>
<organism evidence="2 3">
    <name type="scientific">Lactuca saligna</name>
    <name type="common">Willowleaf lettuce</name>
    <dbReference type="NCBI Taxonomy" id="75948"/>
    <lineage>
        <taxon>Eukaryota</taxon>
        <taxon>Viridiplantae</taxon>
        <taxon>Streptophyta</taxon>
        <taxon>Embryophyta</taxon>
        <taxon>Tracheophyta</taxon>
        <taxon>Spermatophyta</taxon>
        <taxon>Magnoliopsida</taxon>
        <taxon>eudicotyledons</taxon>
        <taxon>Gunneridae</taxon>
        <taxon>Pentapetalae</taxon>
        <taxon>asterids</taxon>
        <taxon>campanulids</taxon>
        <taxon>Asterales</taxon>
        <taxon>Asteraceae</taxon>
        <taxon>Cichorioideae</taxon>
        <taxon>Cichorieae</taxon>
        <taxon>Lactucinae</taxon>
        <taxon>Lactuca</taxon>
    </lineage>
</organism>
<dbReference type="GO" id="GO:0006261">
    <property type="term" value="P:DNA-templated DNA replication"/>
    <property type="evidence" value="ECO:0007669"/>
    <property type="project" value="InterPro"/>
</dbReference>
<reference evidence="2" key="1">
    <citation type="submission" date="2023-04" db="EMBL/GenBank/DDBJ databases">
        <authorList>
            <person name="Vijverberg K."/>
            <person name="Xiong W."/>
            <person name="Schranz E."/>
        </authorList>
    </citation>
    <scope>NUCLEOTIDE SEQUENCE</scope>
</reference>
<dbReference type="PANTHER" id="PTHR10133:SF62">
    <property type="entry name" value="DNA POLYMERASE THETA"/>
    <property type="match status" value="1"/>
</dbReference>
<dbReference type="GO" id="GO:0006302">
    <property type="term" value="P:double-strand break repair"/>
    <property type="evidence" value="ECO:0007669"/>
    <property type="project" value="TreeGrafter"/>
</dbReference>
<dbReference type="AlphaFoldDB" id="A0AA35ZEC3"/>
<dbReference type="InterPro" id="IPR043502">
    <property type="entry name" value="DNA/RNA_pol_sf"/>
</dbReference>
<dbReference type="InterPro" id="IPR001098">
    <property type="entry name" value="DNA-dir_DNA_pol_A_palm_dom"/>
</dbReference>
<evidence type="ECO:0000259" key="1">
    <source>
        <dbReference type="SMART" id="SM00482"/>
    </source>
</evidence>
<dbReference type="Gene3D" id="3.30.70.370">
    <property type="match status" value="1"/>
</dbReference>
<protein>
    <recommendedName>
        <fullName evidence="1">DNA-directed DNA polymerase family A palm domain-containing protein</fullName>
    </recommendedName>
</protein>
<proteinExistence type="predicted"/>
<gene>
    <name evidence="2" type="ORF">LSALG_LOCUS29391</name>
</gene>
<dbReference type="PRINTS" id="PR00868">
    <property type="entry name" value="DNAPOLI"/>
</dbReference>
<dbReference type="Gene3D" id="1.10.150.20">
    <property type="entry name" value="5' to 3' exonuclease, C-terminal subdomain"/>
    <property type="match status" value="1"/>
</dbReference>
<dbReference type="InterPro" id="IPR002298">
    <property type="entry name" value="DNA_polymerase_A"/>
</dbReference>
<evidence type="ECO:0000313" key="2">
    <source>
        <dbReference type="EMBL" id="CAI9290182.1"/>
    </source>
</evidence>
<dbReference type="Pfam" id="PF00476">
    <property type="entry name" value="DNA_pol_A"/>
    <property type="match status" value="2"/>
</dbReference>
<dbReference type="Gene3D" id="1.20.1060.10">
    <property type="entry name" value="Taq DNA Polymerase, Chain T, domain 4"/>
    <property type="match status" value="1"/>
</dbReference>
<dbReference type="GO" id="GO:0003887">
    <property type="term" value="F:DNA-directed DNA polymerase activity"/>
    <property type="evidence" value="ECO:0007669"/>
    <property type="project" value="InterPro"/>
</dbReference>
<sequence length="275" mass="31392">MTFNIISSLEVTNIREASRTVRTIEMTLVNVLSDMEVSVIVREWYKGKQHPSTDKHSLELLRFEHPIVPIIKEHRALVKVLNCTLGSICSLSKLSMKTQRYTLHGHRLKTSTVTERLSMEDPNLQCVEHMVEFKIDSNEKEGDDSNMELYKVNPCDFFIPTQIELRLMTHFSKDQSLIDLLTKPLGDVFNMITAKCSGKRSIGANSFAEQLECGPDDARDKIHSFKISFPSVASWLKNVVAICHKKGYVETLMGRKRFLAKVKFGNSEEKSKAQR</sequence>